<dbReference type="AlphaFoldDB" id="A0ABD0K1C8"/>
<evidence type="ECO:0000313" key="2">
    <source>
        <dbReference type="EMBL" id="KAK7480640.1"/>
    </source>
</evidence>
<feature type="region of interest" description="Disordered" evidence="1">
    <location>
        <begin position="27"/>
        <end position="51"/>
    </location>
</feature>
<evidence type="ECO:0000256" key="1">
    <source>
        <dbReference type="SAM" id="MobiDB-lite"/>
    </source>
</evidence>
<dbReference type="EMBL" id="JACVVK020000277">
    <property type="protein sequence ID" value="KAK7480640.1"/>
    <property type="molecule type" value="Genomic_DNA"/>
</dbReference>
<protein>
    <submittedName>
        <fullName evidence="2">Uncharacterized protein</fullName>
    </submittedName>
</protein>
<reference evidence="2 3" key="1">
    <citation type="journal article" date="2023" name="Sci. Data">
        <title>Genome assembly of the Korean intertidal mud-creeper Batillaria attramentaria.</title>
        <authorList>
            <person name="Patra A.K."/>
            <person name="Ho P.T."/>
            <person name="Jun S."/>
            <person name="Lee S.J."/>
            <person name="Kim Y."/>
            <person name="Won Y.J."/>
        </authorList>
    </citation>
    <scope>NUCLEOTIDE SEQUENCE [LARGE SCALE GENOMIC DNA]</scope>
    <source>
        <strain evidence="2">Wonlab-2016</strain>
    </source>
</reference>
<evidence type="ECO:0000313" key="3">
    <source>
        <dbReference type="Proteomes" id="UP001519460"/>
    </source>
</evidence>
<proteinExistence type="predicted"/>
<name>A0ABD0K1C8_9CAEN</name>
<dbReference type="Proteomes" id="UP001519460">
    <property type="component" value="Unassembled WGS sequence"/>
</dbReference>
<accession>A0ABD0K1C8</accession>
<comment type="caution">
    <text evidence="2">The sequence shown here is derived from an EMBL/GenBank/DDBJ whole genome shotgun (WGS) entry which is preliminary data.</text>
</comment>
<organism evidence="2 3">
    <name type="scientific">Batillaria attramentaria</name>
    <dbReference type="NCBI Taxonomy" id="370345"/>
    <lineage>
        <taxon>Eukaryota</taxon>
        <taxon>Metazoa</taxon>
        <taxon>Spiralia</taxon>
        <taxon>Lophotrochozoa</taxon>
        <taxon>Mollusca</taxon>
        <taxon>Gastropoda</taxon>
        <taxon>Caenogastropoda</taxon>
        <taxon>Sorbeoconcha</taxon>
        <taxon>Cerithioidea</taxon>
        <taxon>Batillariidae</taxon>
        <taxon>Batillaria</taxon>
    </lineage>
</organism>
<gene>
    <name evidence="2" type="ORF">BaRGS_00028112</name>
</gene>
<keyword evidence="3" id="KW-1185">Reference proteome</keyword>
<sequence>MEKNSGLGKGVNVQHFVTLGRPLQVRPKKRKTAGAGQCQNTGGMVDTKQSTIPPEPGMIRLHFTLLRRTAVPFGLKQILWTVSDCVVKRRTFHIVSCGDVLPVTGDVSRAEVRSCPNDLHAFSFKEYHTHMSSAINQRIGSTLKSKFSLPLLCSYSGESFVGVDILTRVRYSVCANRNRCDEPCLLRH</sequence>
<feature type="compositionally biased region" description="Polar residues" evidence="1">
    <location>
        <begin position="37"/>
        <end position="51"/>
    </location>
</feature>